<evidence type="ECO:0000256" key="1">
    <source>
        <dbReference type="SAM" id="Phobius"/>
    </source>
</evidence>
<protein>
    <submittedName>
        <fullName evidence="2">Uncharacterized protein</fullName>
    </submittedName>
</protein>
<dbReference type="EMBL" id="RJML01000003">
    <property type="protein sequence ID" value="RSI10916.1"/>
    <property type="molecule type" value="Genomic_DNA"/>
</dbReference>
<gene>
    <name evidence="2" type="ORF">D8887_04120</name>
</gene>
<feature type="transmembrane region" description="Helical" evidence="1">
    <location>
        <begin position="6"/>
        <end position="29"/>
    </location>
</feature>
<evidence type="ECO:0000313" key="2">
    <source>
        <dbReference type="EMBL" id="RSI10916.1"/>
    </source>
</evidence>
<dbReference type="Proteomes" id="UP000269317">
    <property type="component" value="Unassembled WGS sequence"/>
</dbReference>
<organism evidence="2 3">
    <name type="scientific">Streptococcus sanguinis</name>
    <dbReference type="NCBI Taxonomy" id="1305"/>
    <lineage>
        <taxon>Bacteria</taxon>
        <taxon>Bacillati</taxon>
        <taxon>Bacillota</taxon>
        <taxon>Bacilli</taxon>
        <taxon>Lactobacillales</taxon>
        <taxon>Streptococcaceae</taxon>
        <taxon>Streptococcus</taxon>
    </lineage>
</organism>
<keyword evidence="1" id="KW-0472">Membrane</keyword>
<evidence type="ECO:0000313" key="3">
    <source>
        <dbReference type="Proteomes" id="UP000269317"/>
    </source>
</evidence>
<name>A0A3R9HSA5_STRSA</name>
<accession>A0A3R9HSA5</accession>
<reference evidence="2 3" key="1">
    <citation type="submission" date="2018-11" db="EMBL/GenBank/DDBJ databases">
        <title>Species Designations Belie Phenotypic and Genotypic Heterogeneity in Oral Streptococci.</title>
        <authorList>
            <person name="Velsko I."/>
        </authorList>
    </citation>
    <scope>NUCLEOTIDE SEQUENCE [LARGE SCALE GENOMIC DNA]</scope>
    <source>
        <strain evidence="2 3">KLC03</strain>
    </source>
</reference>
<dbReference type="AlphaFoldDB" id="A0A3R9HSA5"/>
<sequence length="35" mass="4027">MSKTKKLLAALGILFFNIFGLIAFFVLLIRSKKRK</sequence>
<keyword evidence="1" id="KW-0812">Transmembrane</keyword>
<proteinExistence type="predicted"/>
<keyword evidence="1" id="KW-1133">Transmembrane helix</keyword>
<comment type="caution">
    <text evidence="2">The sequence shown here is derived from an EMBL/GenBank/DDBJ whole genome shotgun (WGS) entry which is preliminary data.</text>
</comment>